<dbReference type="KEGG" id="vpo:Kpol_1066p12"/>
<dbReference type="EMBL" id="DS480424">
    <property type="protein sequence ID" value="EDO16448.1"/>
    <property type="molecule type" value="Genomic_DNA"/>
</dbReference>
<gene>
    <name evidence="3" type="ORF">Kpol_1066p12</name>
</gene>
<evidence type="ECO:0000259" key="2">
    <source>
        <dbReference type="PROSITE" id="PS50033"/>
    </source>
</evidence>
<dbReference type="OMA" id="LFHRNVP"/>
<dbReference type="SMART" id="SM00166">
    <property type="entry name" value="UBX"/>
    <property type="match status" value="1"/>
</dbReference>
<dbReference type="SUPFAM" id="SSF54236">
    <property type="entry name" value="Ubiquitin-like"/>
    <property type="match status" value="1"/>
</dbReference>
<evidence type="ECO:0000313" key="3">
    <source>
        <dbReference type="EMBL" id="EDO16448.1"/>
    </source>
</evidence>
<name>A7TMN4_VANPO</name>
<feature type="compositionally biased region" description="Polar residues" evidence="1">
    <location>
        <begin position="380"/>
        <end position="398"/>
    </location>
</feature>
<dbReference type="PANTHER" id="PTHR46424">
    <property type="entry name" value="UBX DOMAIN-CONTAINING PROTEIN 4"/>
    <property type="match status" value="1"/>
</dbReference>
<dbReference type="PhylomeDB" id="A7TMN4"/>
<dbReference type="Pfam" id="PF23187">
    <property type="entry name" value="UBX7_N"/>
    <property type="match status" value="1"/>
</dbReference>
<dbReference type="InterPro" id="IPR029071">
    <property type="entry name" value="Ubiquitin-like_domsf"/>
</dbReference>
<dbReference type="eggNOG" id="KOG2689">
    <property type="taxonomic scope" value="Eukaryota"/>
</dbReference>
<dbReference type="GO" id="GO:0005783">
    <property type="term" value="C:endoplasmic reticulum"/>
    <property type="evidence" value="ECO:0007669"/>
    <property type="project" value="TreeGrafter"/>
</dbReference>
<sequence>MSGFGFTESVQDAITESLQFGKVLVVYGVDISNDDSWIQSWFHPRMITDKLLKKSVWLKIVQGTHEFTNFKELFPSIQTPSLYFIKDQQIQMVIHGESGHGNFSHWNRVVDYLESTNCDSPNINEQENTPEMKNNEDTKETKKTFKEEVNDLTQKIYQQEVMKQKKLERKERERILRLVQADKQERKDRELSQKQIVDDISDEEIIEVVPTEVNDNIKKSEKYENLKDCKLLIKLTNSDSLKNTFDSDKTLRDVRDWVDENRTDGTVSYLFHRNVPRVTFSPEDESKSLTDLELTPRSVLILDPCEEDLSAITNSGVVGKILNKLWFWRSSPSIETQISNSDTNQQAFPESSSESPIDTDSSYPEANNEQRFESPGTFPYITQITENSSSSNLANNPESNDSKKTKKDDKNDRPTYNGNNLNLESKKDD</sequence>
<evidence type="ECO:0000256" key="1">
    <source>
        <dbReference type="SAM" id="MobiDB-lite"/>
    </source>
</evidence>
<proteinExistence type="predicted"/>
<dbReference type="GeneID" id="5544596"/>
<accession>A7TMN4</accession>
<dbReference type="InParanoid" id="A7TMN4"/>
<dbReference type="CDD" id="cd01767">
    <property type="entry name" value="UBX"/>
    <property type="match status" value="1"/>
</dbReference>
<feature type="region of interest" description="Disordered" evidence="1">
    <location>
        <begin position="336"/>
        <end position="429"/>
    </location>
</feature>
<dbReference type="PROSITE" id="PS50033">
    <property type="entry name" value="UBX"/>
    <property type="match status" value="1"/>
</dbReference>
<dbReference type="Gene3D" id="3.10.20.90">
    <property type="entry name" value="Phosphatidylinositol 3-kinase Catalytic Subunit, Chain A, domain 1"/>
    <property type="match status" value="1"/>
</dbReference>
<dbReference type="Proteomes" id="UP000000267">
    <property type="component" value="Unassembled WGS sequence"/>
</dbReference>
<dbReference type="InterPro" id="IPR001012">
    <property type="entry name" value="UBX_dom"/>
</dbReference>
<dbReference type="PANTHER" id="PTHR46424:SF1">
    <property type="entry name" value="UBX DOMAIN-CONTAINING PROTEIN 4"/>
    <property type="match status" value="1"/>
</dbReference>
<feature type="compositionally biased region" description="Polar residues" evidence="1">
    <location>
        <begin position="336"/>
        <end position="348"/>
    </location>
</feature>
<evidence type="ECO:0000313" key="4">
    <source>
        <dbReference type="Proteomes" id="UP000000267"/>
    </source>
</evidence>
<protein>
    <recommendedName>
        <fullName evidence="2">UBX domain-containing protein</fullName>
    </recommendedName>
</protein>
<dbReference type="Pfam" id="PF00789">
    <property type="entry name" value="UBX"/>
    <property type="match status" value="1"/>
</dbReference>
<feature type="compositionally biased region" description="Low complexity" evidence="1">
    <location>
        <begin position="349"/>
        <end position="362"/>
    </location>
</feature>
<dbReference type="HOGENOM" id="CLU_034966_0_0_1"/>
<dbReference type="AlphaFoldDB" id="A7TMN4"/>
<organism evidence="4">
    <name type="scientific">Vanderwaltozyma polyspora (strain ATCC 22028 / DSM 70294 / BCRC 21397 / CBS 2163 / NBRC 10782 / NRRL Y-8283 / UCD 57-17)</name>
    <name type="common">Kluyveromyces polysporus</name>
    <dbReference type="NCBI Taxonomy" id="436907"/>
    <lineage>
        <taxon>Eukaryota</taxon>
        <taxon>Fungi</taxon>
        <taxon>Dikarya</taxon>
        <taxon>Ascomycota</taxon>
        <taxon>Saccharomycotina</taxon>
        <taxon>Saccharomycetes</taxon>
        <taxon>Saccharomycetales</taxon>
        <taxon>Saccharomycetaceae</taxon>
        <taxon>Vanderwaltozyma</taxon>
    </lineage>
</organism>
<feature type="domain" description="UBX" evidence="2">
    <location>
        <begin position="224"/>
        <end position="302"/>
    </location>
</feature>
<keyword evidence="4" id="KW-1185">Reference proteome</keyword>
<dbReference type="STRING" id="436907.A7TMN4"/>
<feature type="compositionally biased region" description="Polar residues" evidence="1">
    <location>
        <begin position="118"/>
        <end position="129"/>
    </location>
</feature>
<dbReference type="OrthoDB" id="2445133at2759"/>
<feature type="compositionally biased region" description="Basic and acidic residues" evidence="1">
    <location>
        <begin position="400"/>
        <end position="413"/>
    </location>
</feature>
<dbReference type="RefSeq" id="XP_001644306.1">
    <property type="nucleotide sequence ID" value="XM_001644256.1"/>
</dbReference>
<feature type="compositionally biased region" description="Polar residues" evidence="1">
    <location>
        <begin position="414"/>
        <end position="423"/>
    </location>
</feature>
<dbReference type="GO" id="GO:0036503">
    <property type="term" value="P:ERAD pathway"/>
    <property type="evidence" value="ECO:0007669"/>
    <property type="project" value="TreeGrafter"/>
</dbReference>
<reference evidence="3 4" key="1">
    <citation type="journal article" date="2007" name="Proc. Natl. Acad. Sci. U.S.A.">
        <title>Independent sorting-out of thousands of duplicated gene pairs in two yeast species descended from a whole-genome duplication.</title>
        <authorList>
            <person name="Scannell D.R."/>
            <person name="Frank A.C."/>
            <person name="Conant G.C."/>
            <person name="Byrne K.P."/>
            <person name="Woolfit M."/>
            <person name="Wolfe K.H."/>
        </authorList>
    </citation>
    <scope>NUCLEOTIDE SEQUENCE [LARGE SCALE GENOMIC DNA]</scope>
    <source>
        <strain evidence="4">ATCC 22028 / DSM 70294 / BCRC 21397 / CBS 2163 / NBRC 10782 / NRRL Y-8283 / UCD 57-17</strain>
    </source>
</reference>
<feature type="region of interest" description="Disordered" evidence="1">
    <location>
        <begin position="118"/>
        <end position="140"/>
    </location>
</feature>